<evidence type="ECO:0000256" key="1">
    <source>
        <dbReference type="ARBA" id="ARBA00012528"/>
    </source>
</evidence>
<keyword evidence="3" id="KW-1133">Transmembrane helix</keyword>
<dbReference type="PANTHER" id="PTHR45138:SF9">
    <property type="entry name" value="DIGUANYLATE CYCLASE DGCM-RELATED"/>
    <property type="match status" value="1"/>
</dbReference>
<dbReference type="InterPro" id="IPR029787">
    <property type="entry name" value="Nucleotide_cyclase"/>
</dbReference>
<dbReference type="AlphaFoldDB" id="A0A256FZP5"/>
<feature type="transmembrane region" description="Helical" evidence="3">
    <location>
        <begin position="111"/>
        <end position="132"/>
    </location>
</feature>
<protein>
    <recommendedName>
        <fullName evidence="1">diguanylate cyclase</fullName>
        <ecNumber evidence="1">2.7.7.65</ecNumber>
    </recommendedName>
</protein>
<reference evidence="5 6" key="1">
    <citation type="submission" date="2017-07" db="EMBL/GenBank/DDBJ databases">
        <title>Phylogenetic study on the rhizospheric bacterium Ochrobactrum sp. A44.</title>
        <authorList>
            <person name="Krzyzanowska D.M."/>
            <person name="Ossowicki A."/>
            <person name="Rajewska M."/>
            <person name="Maciag T."/>
            <person name="Kaczynski Z."/>
            <person name="Czerwicka M."/>
            <person name="Jafra S."/>
        </authorList>
    </citation>
    <scope>NUCLEOTIDE SEQUENCE [LARGE SCALE GENOMIC DNA]</scope>
    <source>
        <strain evidence="5 6">DSM 7216</strain>
    </source>
</reference>
<dbReference type="OrthoDB" id="9812260at2"/>
<comment type="caution">
    <text evidence="5">The sequence shown here is derived from an EMBL/GenBank/DDBJ whole genome shotgun (WGS) entry which is preliminary data.</text>
</comment>
<evidence type="ECO:0000256" key="2">
    <source>
        <dbReference type="ARBA" id="ARBA00034247"/>
    </source>
</evidence>
<dbReference type="FunFam" id="3.30.70.270:FF:000001">
    <property type="entry name" value="Diguanylate cyclase domain protein"/>
    <property type="match status" value="1"/>
</dbReference>
<evidence type="ECO:0000313" key="6">
    <source>
        <dbReference type="Proteomes" id="UP000215590"/>
    </source>
</evidence>
<dbReference type="Pfam" id="PF00990">
    <property type="entry name" value="GGDEF"/>
    <property type="match status" value="1"/>
</dbReference>
<dbReference type="InterPro" id="IPR050469">
    <property type="entry name" value="Diguanylate_Cyclase"/>
</dbReference>
<accession>A0A256FZP5</accession>
<dbReference type="PROSITE" id="PS50887">
    <property type="entry name" value="GGDEF"/>
    <property type="match status" value="1"/>
</dbReference>
<gene>
    <name evidence="5" type="ORF">CEV31_1320</name>
</gene>
<feature type="transmembrane region" description="Helical" evidence="3">
    <location>
        <begin position="6"/>
        <end position="22"/>
    </location>
</feature>
<organism evidence="5 6">
    <name type="scientific">Brucella thiophenivorans</name>
    <dbReference type="NCBI Taxonomy" id="571255"/>
    <lineage>
        <taxon>Bacteria</taxon>
        <taxon>Pseudomonadati</taxon>
        <taxon>Pseudomonadota</taxon>
        <taxon>Alphaproteobacteria</taxon>
        <taxon>Hyphomicrobiales</taxon>
        <taxon>Brucellaceae</taxon>
        <taxon>Brucella/Ochrobactrum group</taxon>
        <taxon>Brucella</taxon>
    </lineage>
</organism>
<evidence type="ECO:0000313" key="5">
    <source>
        <dbReference type="EMBL" id="OYR19901.1"/>
    </source>
</evidence>
<dbReference type="GO" id="GO:0052621">
    <property type="term" value="F:diguanylate cyclase activity"/>
    <property type="evidence" value="ECO:0007669"/>
    <property type="project" value="UniProtKB-EC"/>
</dbReference>
<evidence type="ECO:0000259" key="4">
    <source>
        <dbReference type="PROSITE" id="PS50887"/>
    </source>
</evidence>
<comment type="catalytic activity">
    <reaction evidence="2">
        <text>2 GTP = 3',3'-c-di-GMP + 2 diphosphate</text>
        <dbReference type="Rhea" id="RHEA:24898"/>
        <dbReference type="ChEBI" id="CHEBI:33019"/>
        <dbReference type="ChEBI" id="CHEBI:37565"/>
        <dbReference type="ChEBI" id="CHEBI:58805"/>
        <dbReference type="EC" id="2.7.7.65"/>
    </reaction>
</comment>
<dbReference type="InterPro" id="IPR000160">
    <property type="entry name" value="GGDEF_dom"/>
</dbReference>
<keyword evidence="6" id="KW-1185">Reference proteome</keyword>
<keyword evidence="3" id="KW-0812">Transmembrane</keyword>
<dbReference type="EMBL" id="NNRJ01000015">
    <property type="protein sequence ID" value="OYR19901.1"/>
    <property type="molecule type" value="Genomic_DNA"/>
</dbReference>
<evidence type="ECO:0000256" key="3">
    <source>
        <dbReference type="SAM" id="Phobius"/>
    </source>
</evidence>
<dbReference type="CDD" id="cd01949">
    <property type="entry name" value="GGDEF"/>
    <property type="match status" value="1"/>
</dbReference>
<feature type="transmembrane region" description="Helical" evidence="3">
    <location>
        <begin position="29"/>
        <end position="47"/>
    </location>
</feature>
<dbReference type="SMART" id="SM00267">
    <property type="entry name" value="GGDEF"/>
    <property type="match status" value="1"/>
</dbReference>
<feature type="transmembrane region" description="Helical" evidence="3">
    <location>
        <begin position="84"/>
        <end position="105"/>
    </location>
</feature>
<dbReference type="InterPro" id="IPR043128">
    <property type="entry name" value="Rev_trsase/Diguanyl_cyclase"/>
</dbReference>
<dbReference type="PANTHER" id="PTHR45138">
    <property type="entry name" value="REGULATORY COMPONENTS OF SENSORY TRANSDUCTION SYSTEM"/>
    <property type="match status" value="1"/>
</dbReference>
<feature type="transmembrane region" description="Helical" evidence="3">
    <location>
        <begin position="144"/>
        <end position="161"/>
    </location>
</feature>
<dbReference type="SUPFAM" id="SSF55073">
    <property type="entry name" value="Nucleotide cyclase"/>
    <property type="match status" value="1"/>
</dbReference>
<sequence>MLYVLPAVLILFSLAFVIVGAIDELRRHLLWCAICFLCIGVAMLAQLVDIPADDGINTLLTTAIYVVGTLAGGHGILRRSGRGLPFWFGIVSFVLIVGGILYFLYVQPNLIGRIYVVNFGLACMILAFVWYVRGLAYGSIADKLILGMLFLVAVQFFPRTLLTAHSIIGDDTAVDFAFTPFWQWTVFSTAVAGVIAGLVLFAAAGVDRFSELAHERDSDPLTGLLNRRGLETQLNAMERGHFSGWVVACDIDYFKTINDIYGHATGDAVLKEFADILRSYSTDRHLTARIGGEEFVICLDDMPTDAAFALVENIRESVKKRAFSGLSNGMNITCSFGVVRLSHKGNFWEAMERADKVLYEAKKAGRDRTQFEERVC</sequence>
<proteinExistence type="predicted"/>
<keyword evidence="3" id="KW-0472">Membrane</keyword>
<dbReference type="Gene3D" id="3.30.70.270">
    <property type="match status" value="1"/>
</dbReference>
<name>A0A256FZP5_9HYPH</name>
<dbReference type="Proteomes" id="UP000215590">
    <property type="component" value="Unassembled WGS sequence"/>
</dbReference>
<feature type="transmembrane region" description="Helical" evidence="3">
    <location>
        <begin position="59"/>
        <end position="77"/>
    </location>
</feature>
<dbReference type="EC" id="2.7.7.65" evidence="1"/>
<dbReference type="RefSeq" id="WP_094506138.1">
    <property type="nucleotide sequence ID" value="NZ_JBHEEK010000001.1"/>
</dbReference>
<feature type="transmembrane region" description="Helical" evidence="3">
    <location>
        <begin position="181"/>
        <end position="206"/>
    </location>
</feature>
<dbReference type="NCBIfam" id="TIGR00254">
    <property type="entry name" value="GGDEF"/>
    <property type="match status" value="1"/>
</dbReference>
<feature type="domain" description="GGDEF" evidence="4">
    <location>
        <begin position="242"/>
        <end position="374"/>
    </location>
</feature>